<evidence type="ECO:0000313" key="3">
    <source>
        <dbReference type="Proteomes" id="UP001223072"/>
    </source>
</evidence>
<gene>
    <name evidence="2" type="ORF">QFZ49_003327</name>
</gene>
<reference evidence="2 3" key="1">
    <citation type="submission" date="2023-07" db="EMBL/GenBank/DDBJ databases">
        <title>Comparative genomics of wheat-associated soil bacteria to identify genetic determinants of phenazine resistance.</title>
        <authorList>
            <person name="Mouncey N."/>
        </authorList>
    </citation>
    <scope>NUCLEOTIDE SEQUENCE [LARGE SCALE GENOMIC DNA]</scope>
    <source>
        <strain evidence="2 3">W2I16</strain>
    </source>
</reference>
<keyword evidence="3" id="KW-1185">Reference proteome</keyword>
<dbReference type="PROSITE" id="PS51257">
    <property type="entry name" value="PROKAR_LIPOPROTEIN"/>
    <property type="match status" value="1"/>
</dbReference>
<proteinExistence type="predicted"/>
<dbReference type="Proteomes" id="UP001223072">
    <property type="component" value="Unassembled WGS sequence"/>
</dbReference>
<sequence>MARGEAAVMGRAVGWLARFTGPLLIVMISASCGFVIGVAASTVPSTP</sequence>
<name>A0ABU0RN31_9ACTN</name>
<keyword evidence="1" id="KW-0812">Transmembrane</keyword>
<accession>A0ABU0RN31</accession>
<keyword evidence="1" id="KW-0472">Membrane</keyword>
<comment type="caution">
    <text evidence="2">The sequence shown here is derived from an EMBL/GenBank/DDBJ whole genome shotgun (WGS) entry which is preliminary data.</text>
</comment>
<evidence type="ECO:0000256" key="1">
    <source>
        <dbReference type="SAM" id="Phobius"/>
    </source>
</evidence>
<dbReference type="RefSeq" id="WP_307627199.1">
    <property type="nucleotide sequence ID" value="NZ_JAUSZS010000004.1"/>
</dbReference>
<dbReference type="EMBL" id="JAUSZS010000004">
    <property type="protein sequence ID" value="MDQ0933387.1"/>
    <property type="molecule type" value="Genomic_DNA"/>
</dbReference>
<feature type="transmembrane region" description="Helical" evidence="1">
    <location>
        <begin position="21"/>
        <end position="43"/>
    </location>
</feature>
<protein>
    <submittedName>
        <fullName evidence="2">Uncharacterized protein</fullName>
    </submittedName>
</protein>
<evidence type="ECO:0000313" key="2">
    <source>
        <dbReference type="EMBL" id="MDQ0933387.1"/>
    </source>
</evidence>
<organism evidence="2 3">
    <name type="scientific">Streptomyces turgidiscabies</name>
    <dbReference type="NCBI Taxonomy" id="85558"/>
    <lineage>
        <taxon>Bacteria</taxon>
        <taxon>Bacillati</taxon>
        <taxon>Actinomycetota</taxon>
        <taxon>Actinomycetes</taxon>
        <taxon>Kitasatosporales</taxon>
        <taxon>Streptomycetaceae</taxon>
        <taxon>Streptomyces</taxon>
    </lineage>
</organism>
<keyword evidence="1" id="KW-1133">Transmembrane helix</keyword>